<proteinExistence type="inferred from homology"/>
<dbReference type="InterPro" id="IPR002403">
    <property type="entry name" value="Cyt_P450_E_grp-IV"/>
</dbReference>
<evidence type="ECO:0000256" key="1">
    <source>
        <dbReference type="ARBA" id="ARBA00001971"/>
    </source>
</evidence>
<dbReference type="InterPro" id="IPR001128">
    <property type="entry name" value="Cyt_P450"/>
</dbReference>
<gene>
    <name evidence="7" type="ORF">PG994_001023</name>
</gene>
<name>A0ABR1WR89_9PEZI</name>
<dbReference type="Gene3D" id="1.10.630.10">
    <property type="entry name" value="Cytochrome P450"/>
    <property type="match status" value="1"/>
</dbReference>
<dbReference type="SUPFAM" id="SSF48264">
    <property type="entry name" value="Cytochrome P450"/>
    <property type="match status" value="1"/>
</dbReference>
<dbReference type="EMBL" id="JAQQWL010000002">
    <property type="protein sequence ID" value="KAK8086049.1"/>
    <property type="molecule type" value="Genomic_DNA"/>
</dbReference>
<accession>A0ABR1WR89</accession>
<comment type="caution">
    <text evidence="7">The sequence shown here is derived from an EMBL/GenBank/DDBJ whole genome shotgun (WGS) entry which is preliminary data.</text>
</comment>
<dbReference type="PANTHER" id="PTHR24304">
    <property type="entry name" value="CYTOCHROME P450 FAMILY 7"/>
    <property type="match status" value="1"/>
</dbReference>
<dbReference type="Proteomes" id="UP001480595">
    <property type="component" value="Unassembled WGS sequence"/>
</dbReference>
<dbReference type="PRINTS" id="PR00465">
    <property type="entry name" value="EP450IV"/>
</dbReference>
<sequence length="458" mass="51257">MQLRIAEKVKGLPQGDKVKLGLDDSGSGSVPLNDQRGDERIWHNLHSIYLKNLTERGAVDFLTHKFAEEFAKQLDSLPWMQTTTGLYAFLQQYQFNASTITLVGPRILNYGKDSANKAENQLRFSGTFWEYDTAFMTLMQGMPRFMCRQGWAARDRTLEATKMWLREATEAADIAASSTNKEDKDADPDWDENFGHRLVRERNAELVRYGISFDGRAAMHMGLIWAINANAVPMTAYMLFELVRDPALLQRVRTEIRAGAVFPHGVGALHKVDIAALTRLPLLGSVYSECLRLRSSIPISRRLREDIVIDGYTLKKDSFLLAPSWLSHINEDVWTAPLAASSSATGSKGRIPGAQEFWAERFLHLEATKTKVKLGDYCPYGGGSVICPGRFFAKHEILAAVAMVVTRFDLGFEGYSSLDGTTPSERGPGMEKAECRGIVSLDRDMVVNMRRRDAASVF</sequence>
<dbReference type="InterPro" id="IPR050529">
    <property type="entry name" value="CYP450_sterol_14alpha_dmase"/>
</dbReference>
<keyword evidence="3" id="KW-0349">Heme</keyword>
<reference evidence="7 8" key="1">
    <citation type="submission" date="2023-01" db="EMBL/GenBank/DDBJ databases">
        <title>Analysis of 21 Apiospora genomes using comparative genomics revels a genus with tremendous synthesis potential of carbohydrate active enzymes and secondary metabolites.</title>
        <authorList>
            <person name="Sorensen T."/>
        </authorList>
    </citation>
    <scope>NUCLEOTIDE SEQUENCE [LARGE SCALE GENOMIC DNA]</scope>
    <source>
        <strain evidence="7 8">CBS 135458</strain>
    </source>
</reference>
<evidence type="ECO:0000256" key="6">
    <source>
        <dbReference type="ARBA" id="ARBA00023033"/>
    </source>
</evidence>
<dbReference type="CDD" id="cd11040">
    <property type="entry name" value="CYP7_CYP8-like"/>
    <property type="match status" value="1"/>
</dbReference>
<dbReference type="InterPro" id="IPR036396">
    <property type="entry name" value="Cyt_P450_sf"/>
</dbReference>
<comment type="similarity">
    <text evidence="2">Belongs to the cytochrome P450 family.</text>
</comment>
<dbReference type="Pfam" id="PF00067">
    <property type="entry name" value="p450"/>
    <property type="match status" value="2"/>
</dbReference>
<keyword evidence="6" id="KW-0560">Oxidoreductase</keyword>
<evidence type="ECO:0000256" key="3">
    <source>
        <dbReference type="ARBA" id="ARBA00022617"/>
    </source>
</evidence>
<evidence type="ECO:0000313" key="7">
    <source>
        <dbReference type="EMBL" id="KAK8086049.1"/>
    </source>
</evidence>
<protein>
    <submittedName>
        <fullName evidence="7">Cholesterol 7-alpha-monooxygenase</fullName>
    </submittedName>
</protein>
<evidence type="ECO:0000256" key="4">
    <source>
        <dbReference type="ARBA" id="ARBA00022723"/>
    </source>
</evidence>
<dbReference type="PANTHER" id="PTHR24304:SF2">
    <property type="entry name" value="24-HYDROXYCHOLESTEROL 7-ALPHA-HYDROXYLASE"/>
    <property type="match status" value="1"/>
</dbReference>
<keyword evidence="4" id="KW-0479">Metal-binding</keyword>
<evidence type="ECO:0000313" key="8">
    <source>
        <dbReference type="Proteomes" id="UP001480595"/>
    </source>
</evidence>
<keyword evidence="8" id="KW-1185">Reference proteome</keyword>
<dbReference type="GeneID" id="92085495"/>
<evidence type="ECO:0000256" key="2">
    <source>
        <dbReference type="ARBA" id="ARBA00010617"/>
    </source>
</evidence>
<evidence type="ECO:0000256" key="5">
    <source>
        <dbReference type="ARBA" id="ARBA00023004"/>
    </source>
</evidence>
<keyword evidence="5" id="KW-0408">Iron</keyword>
<dbReference type="RefSeq" id="XP_066720573.1">
    <property type="nucleotide sequence ID" value="XM_066852432.1"/>
</dbReference>
<organism evidence="7 8">
    <name type="scientific">Apiospora phragmitis</name>
    <dbReference type="NCBI Taxonomy" id="2905665"/>
    <lineage>
        <taxon>Eukaryota</taxon>
        <taxon>Fungi</taxon>
        <taxon>Dikarya</taxon>
        <taxon>Ascomycota</taxon>
        <taxon>Pezizomycotina</taxon>
        <taxon>Sordariomycetes</taxon>
        <taxon>Xylariomycetidae</taxon>
        <taxon>Amphisphaeriales</taxon>
        <taxon>Apiosporaceae</taxon>
        <taxon>Apiospora</taxon>
    </lineage>
</organism>
<keyword evidence="6" id="KW-0503">Monooxygenase</keyword>
<comment type="cofactor">
    <cofactor evidence="1">
        <name>heme</name>
        <dbReference type="ChEBI" id="CHEBI:30413"/>
    </cofactor>
</comment>